<evidence type="ECO:0000313" key="2">
    <source>
        <dbReference type="EMBL" id="ASM54342.1"/>
    </source>
</evidence>
<dbReference type="EMBL" id="CP011036">
    <property type="protein sequence ID" value="ASM54342.1"/>
    <property type="molecule type" value="Genomic_DNA"/>
</dbReference>
<organism evidence="1 3">
    <name type="scientific">Pseudoalteromonas nigrifaciens</name>
    <dbReference type="NCBI Taxonomy" id="28109"/>
    <lineage>
        <taxon>Bacteria</taxon>
        <taxon>Pseudomonadati</taxon>
        <taxon>Pseudomonadota</taxon>
        <taxon>Gammaproteobacteria</taxon>
        <taxon>Alteromonadales</taxon>
        <taxon>Pseudoalteromonadaceae</taxon>
        <taxon>Pseudoalteromonas</taxon>
    </lineage>
</organism>
<accession>A0AAC9UJR6</accession>
<protein>
    <submittedName>
        <fullName evidence="1">Uncharacterized protein</fullName>
    </submittedName>
</protein>
<dbReference type="EMBL" id="CP011036">
    <property type="protein sequence ID" value="ASM54037.1"/>
    <property type="molecule type" value="Genomic_DNA"/>
</dbReference>
<evidence type="ECO:0000313" key="3">
    <source>
        <dbReference type="Proteomes" id="UP000198329"/>
    </source>
</evidence>
<evidence type="ECO:0000313" key="1">
    <source>
        <dbReference type="EMBL" id="ASM54037.1"/>
    </source>
</evidence>
<dbReference type="Proteomes" id="UP000198329">
    <property type="component" value="Chromosome I"/>
</dbReference>
<keyword evidence="3" id="KW-1185">Reference proteome</keyword>
<gene>
    <name evidence="1" type="ORF">PNIG_a1963</name>
    <name evidence="2" type="ORF">PNIG_a2310</name>
</gene>
<dbReference type="AlphaFoldDB" id="A0AAC9UJR6"/>
<name>A0AAC9UJR6_9GAMM</name>
<proteinExistence type="predicted"/>
<sequence>MAWSFSSSKMKRITVKNTYWLDKNVYKLNDTIQADHSIPF</sequence>
<dbReference type="KEGG" id="png:PNIG_a1963"/>
<dbReference type="KEGG" id="png:PNIG_a2310"/>
<reference evidence="1 3" key="1">
    <citation type="submission" date="2015-03" db="EMBL/GenBank/DDBJ databases">
        <authorList>
            <person name="Xie B.-B."/>
            <person name="Rong J.-C."/>
            <person name="Qin Q.-L."/>
            <person name="Zhang Y.-Z."/>
        </authorList>
    </citation>
    <scope>NUCLEOTIDE SEQUENCE [LARGE SCALE GENOMIC DNA]</scope>
    <source>
        <strain evidence="1 3">KMM 661</strain>
    </source>
</reference>